<protein>
    <submittedName>
        <fullName evidence="2 3">Uncharacterized protein</fullName>
    </submittedName>
</protein>
<reference evidence="2" key="2">
    <citation type="submission" date="2016-05" db="EMBL/GenBank/DDBJ databases">
        <title>Comparative analysis highlights variable genome content of wheat rusts and divergence of the mating loci.</title>
        <authorList>
            <person name="Cuomo C.A."/>
            <person name="Bakkeren G."/>
            <person name="Szabo L."/>
            <person name="Khalil H."/>
            <person name="Joly D."/>
            <person name="Goldberg J."/>
            <person name="Young S."/>
            <person name="Zeng Q."/>
            <person name="Fellers J."/>
        </authorList>
    </citation>
    <scope>NUCLEOTIDE SEQUENCE [LARGE SCALE GENOMIC DNA]</scope>
    <source>
        <strain evidence="2">1-1 BBBD Race 1</strain>
    </source>
</reference>
<proteinExistence type="predicted"/>
<sequence length="150" mass="15905">MSDLNIQDTSNSAKAAAQNPHPQGELNQPAHQNPPPEPGANAGTPSSSSQVPGPQPKPTKAAKAPKATKPVTRAATKNTPTGQLLEQEIEEPLRETLKDPDIAEIIANPSVPKPPEIAVSVNDPSSEEEKDRETRAFLMARLIRAEKAGD</sequence>
<feature type="compositionally biased region" description="Polar residues" evidence="1">
    <location>
        <begin position="1"/>
        <end position="13"/>
    </location>
</feature>
<dbReference type="VEuPathDB" id="FungiDB:PTTG_28112"/>
<evidence type="ECO:0000256" key="1">
    <source>
        <dbReference type="SAM" id="MobiDB-lite"/>
    </source>
</evidence>
<evidence type="ECO:0000313" key="3">
    <source>
        <dbReference type="EnsemblFungi" id="PTTG_28112-t43_1-p1"/>
    </source>
</evidence>
<dbReference type="Proteomes" id="UP000005240">
    <property type="component" value="Unassembled WGS sequence"/>
</dbReference>
<keyword evidence="4" id="KW-1185">Reference proteome</keyword>
<evidence type="ECO:0000313" key="2">
    <source>
        <dbReference type="EMBL" id="OAV91066.1"/>
    </source>
</evidence>
<accession>A0A180GEB0</accession>
<feature type="compositionally biased region" description="Low complexity" evidence="1">
    <location>
        <begin position="45"/>
        <end position="77"/>
    </location>
</feature>
<gene>
    <name evidence="2" type="ORF">PTTG_28112</name>
</gene>
<reference evidence="3 4" key="3">
    <citation type="journal article" date="2017" name="G3 (Bethesda)">
        <title>Comparative analysis highlights variable genome content of wheat rusts and divergence of the mating loci.</title>
        <authorList>
            <person name="Cuomo C.A."/>
            <person name="Bakkeren G."/>
            <person name="Khalil H.B."/>
            <person name="Panwar V."/>
            <person name="Joly D."/>
            <person name="Linning R."/>
            <person name="Sakthikumar S."/>
            <person name="Song X."/>
            <person name="Adiconis X."/>
            <person name="Fan L."/>
            <person name="Goldberg J.M."/>
            <person name="Levin J.Z."/>
            <person name="Young S."/>
            <person name="Zeng Q."/>
            <person name="Anikster Y."/>
            <person name="Bruce M."/>
            <person name="Wang M."/>
            <person name="Yin C."/>
            <person name="McCallum B."/>
            <person name="Szabo L.J."/>
            <person name="Hulbert S."/>
            <person name="Chen X."/>
            <person name="Fellers J.P."/>
        </authorList>
    </citation>
    <scope>NUCLEOTIDE SEQUENCE</scope>
    <source>
        <strain evidence="4">Isolate 1-1 / race 1 (BBBD)</strain>
        <strain evidence="3">isolate 1-1 / race 1 (BBBD)</strain>
    </source>
</reference>
<dbReference type="AlphaFoldDB" id="A0A180GEB0"/>
<name>A0A180GEB0_PUCT1</name>
<feature type="region of interest" description="Disordered" evidence="1">
    <location>
        <begin position="107"/>
        <end position="132"/>
    </location>
</feature>
<reference evidence="3" key="4">
    <citation type="submission" date="2025-05" db="UniProtKB">
        <authorList>
            <consortium name="EnsemblFungi"/>
        </authorList>
    </citation>
    <scope>IDENTIFICATION</scope>
    <source>
        <strain evidence="3">isolate 1-1 / race 1 (BBBD)</strain>
    </source>
</reference>
<evidence type="ECO:0000313" key="4">
    <source>
        <dbReference type="Proteomes" id="UP000005240"/>
    </source>
</evidence>
<feature type="region of interest" description="Disordered" evidence="1">
    <location>
        <begin position="1"/>
        <end position="89"/>
    </location>
</feature>
<dbReference type="EMBL" id="ADAS02000088">
    <property type="protein sequence ID" value="OAV91066.1"/>
    <property type="molecule type" value="Genomic_DNA"/>
</dbReference>
<organism evidence="2">
    <name type="scientific">Puccinia triticina (isolate 1-1 / race 1 (BBBD))</name>
    <name type="common">Brown leaf rust fungus</name>
    <dbReference type="NCBI Taxonomy" id="630390"/>
    <lineage>
        <taxon>Eukaryota</taxon>
        <taxon>Fungi</taxon>
        <taxon>Dikarya</taxon>
        <taxon>Basidiomycota</taxon>
        <taxon>Pucciniomycotina</taxon>
        <taxon>Pucciniomycetes</taxon>
        <taxon>Pucciniales</taxon>
        <taxon>Pucciniaceae</taxon>
        <taxon>Puccinia</taxon>
    </lineage>
</organism>
<reference evidence="2" key="1">
    <citation type="submission" date="2009-11" db="EMBL/GenBank/DDBJ databases">
        <authorList>
            <consortium name="The Broad Institute Genome Sequencing Platform"/>
            <person name="Ward D."/>
            <person name="Feldgarden M."/>
            <person name="Earl A."/>
            <person name="Young S.K."/>
            <person name="Zeng Q."/>
            <person name="Koehrsen M."/>
            <person name="Alvarado L."/>
            <person name="Berlin A."/>
            <person name="Bochicchio J."/>
            <person name="Borenstein D."/>
            <person name="Chapman S.B."/>
            <person name="Chen Z."/>
            <person name="Engels R."/>
            <person name="Freedman E."/>
            <person name="Gellesch M."/>
            <person name="Goldberg J."/>
            <person name="Griggs A."/>
            <person name="Gujja S."/>
            <person name="Heilman E."/>
            <person name="Heiman D."/>
            <person name="Hepburn T."/>
            <person name="Howarth C."/>
            <person name="Jen D."/>
            <person name="Larson L."/>
            <person name="Lewis B."/>
            <person name="Mehta T."/>
            <person name="Park D."/>
            <person name="Pearson M."/>
            <person name="Roberts A."/>
            <person name="Saif S."/>
            <person name="Shea T."/>
            <person name="Shenoy N."/>
            <person name="Sisk P."/>
            <person name="Stolte C."/>
            <person name="Sykes S."/>
            <person name="Thomson T."/>
            <person name="Walk T."/>
            <person name="White J."/>
            <person name="Yandava C."/>
            <person name="Izard J."/>
            <person name="Baranova O.V."/>
            <person name="Blanton J.M."/>
            <person name="Tanner A.C."/>
            <person name="Dewhirst F.E."/>
            <person name="Haas B."/>
            <person name="Nusbaum C."/>
            <person name="Birren B."/>
        </authorList>
    </citation>
    <scope>NUCLEOTIDE SEQUENCE [LARGE SCALE GENOMIC DNA]</scope>
    <source>
        <strain evidence="2">1-1 BBBD Race 1</strain>
    </source>
</reference>
<dbReference type="EnsemblFungi" id="PTTG_28112-t43_1">
    <property type="protein sequence ID" value="PTTG_28112-t43_1-p1"/>
    <property type="gene ID" value="PTTG_28112"/>
</dbReference>